<gene>
    <name evidence="2" type="ORF">CYNAS_LOCUS8467</name>
</gene>
<feature type="compositionally biased region" description="Acidic residues" evidence="1">
    <location>
        <begin position="151"/>
        <end position="161"/>
    </location>
</feature>
<feature type="region of interest" description="Disordered" evidence="1">
    <location>
        <begin position="118"/>
        <end position="161"/>
    </location>
</feature>
<sequence>MTSLKKIKSPKEEIIKWLIDTAIVAVSSAASAALDLVNLEKNNINADTLKTQRENQNRLNNELFEKLSANVNARNELGINTEYAMKQLANDVMSQMASIDPDQAEGKDTADAILQGLQQVGGAGPAQGAAPEMPLEDMIPQGSPAQAGIPAEEETEEKAKK</sequence>
<dbReference type="AlphaFoldDB" id="A0AA36GQR2"/>
<dbReference type="EMBL" id="CATQJL010000167">
    <property type="protein sequence ID" value="CAJ0596484.1"/>
    <property type="molecule type" value="Genomic_DNA"/>
</dbReference>
<accession>A0AA36GQR2</accession>
<evidence type="ECO:0000313" key="3">
    <source>
        <dbReference type="Proteomes" id="UP001176961"/>
    </source>
</evidence>
<reference evidence="2" key="1">
    <citation type="submission" date="2023-07" db="EMBL/GenBank/DDBJ databases">
        <authorList>
            <consortium name="CYATHOMIX"/>
        </authorList>
    </citation>
    <scope>NUCLEOTIDE SEQUENCE</scope>
    <source>
        <strain evidence="2">N/A</strain>
    </source>
</reference>
<protein>
    <submittedName>
        <fullName evidence="2">Uncharacterized protein</fullName>
    </submittedName>
</protein>
<dbReference type="Proteomes" id="UP001176961">
    <property type="component" value="Unassembled WGS sequence"/>
</dbReference>
<evidence type="ECO:0000313" key="2">
    <source>
        <dbReference type="EMBL" id="CAJ0596484.1"/>
    </source>
</evidence>
<organism evidence="2 3">
    <name type="scientific">Cylicocyclus nassatus</name>
    <name type="common">Nematode worm</name>
    <dbReference type="NCBI Taxonomy" id="53992"/>
    <lineage>
        <taxon>Eukaryota</taxon>
        <taxon>Metazoa</taxon>
        <taxon>Ecdysozoa</taxon>
        <taxon>Nematoda</taxon>
        <taxon>Chromadorea</taxon>
        <taxon>Rhabditida</taxon>
        <taxon>Rhabditina</taxon>
        <taxon>Rhabditomorpha</taxon>
        <taxon>Strongyloidea</taxon>
        <taxon>Strongylidae</taxon>
        <taxon>Cylicocyclus</taxon>
    </lineage>
</organism>
<name>A0AA36GQR2_CYLNA</name>
<evidence type="ECO:0000256" key="1">
    <source>
        <dbReference type="SAM" id="MobiDB-lite"/>
    </source>
</evidence>
<keyword evidence="3" id="KW-1185">Reference proteome</keyword>
<proteinExistence type="predicted"/>
<comment type="caution">
    <text evidence="2">The sequence shown here is derived from an EMBL/GenBank/DDBJ whole genome shotgun (WGS) entry which is preliminary data.</text>
</comment>